<dbReference type="CDD" id="cd14014">
    <property type="entry name" value="STKc_PknB_like"/>
    <property type="match status" value="1"/>
</dbReference>
<evidence type="ECO:0000313" key="11">
    <source>
        <dbReference type="Proteomes" id="UP000320735"/>
    </source>
</evidence>
<keyword evidence="8" id="KW-1133">Transmembrane helix</keyword>
<organism evidence="10 11">
    <name type="scientific">Symmachiella macrocystis</name>
    <dbReference type="NCBI Taxonomy" id="2527985"/>
    <lineage>
        <taxon>Bacteria</taxon>
        <taxon>Pseudomonadati</taxon>
        <taxon>Planctomycetota</taxon>
        <taxon>Planctomycetia</taxon>
        <taxon>Planctomycetales</taxon>
        <taxon>Planctomycetaceae</taxon>
        <taxon>Symmachiella</taxon>
    </lineage>
</organism>
<dbReference type="Pfam" id="PF13432">
    <property type="entry name" value="TPR_16"/>
    <property type="match status" value="1"/>
</dbReference>
<proteinExistence type="predicted"/>
<feature type="compositionally biased region" description="Polar residues" evidence="7">
    <location>
        <begin position="348"/>
        <end position="369"/>
    </location>
</feature>
<keyword evidence="5" id="KW-0675">Receptor</keyword>
<feature type="transmembrane region" description="Helical" evidence="8">
    <location>
        <begin position="499"/>
        <end position="522"/>
    </location>
</feature>
<evidence type="ECO:0000256" key="8">
    <source>
        <dbReference type="SAM" id="Phobius"/>
    </source>
</evidence>
<dbReference type="SMART" id="SM00028">
    <property type="entry name" value="TPR"/>
    <property type="match status" value="6"/>
</dbReference>
<dbReference type="PANTHER" id="PTHR43289">
    <property type="entry name" value="MITOGEN-ACTIVATED PROTEIN KINASE KINASE KINASE 20-RELATED"/>
    <property type="match status" value="1"/>
</dbReference>
<dbReference type="EC" id="2.7.11.1" evidence="10"/>
<reference evidence="10 11" key="1">
    <citation type="submission" date="2019-02" db="EMBL/GenBank/DDBJ databases">
        <title>Deep-cultivation of Planctomycetes and their phenomic and genomic characterization uncovers novel biology.</title>
        <authorList>
            <person name="Wiegand S."/>
            <person name="Jogler M."/>
            <person name="Boedeker C."/>
            <person name="Pinto D."/>
            <person name="Vollmers J."/>
            <person name="Rivas-Marin E."/>
            <person name="Kohn T."/>
            <person name="Peeters S.H."/>
            <person name="Heuer A."/>
            <person name="Rast P."/>
            <person name="Oberbeckmann S."/>
            <person name="Bunk B."/>
            <person name="Jeske O."/>
            <person name="Meyerdierks A."/>
            <person name="Storesund J.E."/>
            <person name="Kallscheuer N."/>
            <person name="Luecker S."/>
            <person name="Lage O.M."/>
            <person name="Pohl T."/>
            <person name="Merkel B.J."/>
            <person name="Hornburger P."/>
            <person name="Mueller R.-W."/>
            <person name="Bruemmer F."/>
            <person name="Labrenz M."/>
            <person name="Spormann A.M."/>
            <person name="Op Den Camp H."/>
            <person name="Overmann J."/>
            <person name="Amann R."/>
            <person name="Jetten M.S.M."/>
            <person name="Mascher T."/>
            <person name="Medema M.H."/>
            <person name="Devos D.P."/>
            <person name="Kaster A.-K."/>
            <person name="Ovreas L."/>
            <person name="Rohde M."/>
            <person name="Galperin M.Y."/>
            <person name="Jogler C."/>
        </authorList>
    </citation>
    <scope>NUCLEOTIDE SEQUENCE [LARGE SCALE GENOMIC DNA]</scope>
    <source>
        <strain evidence="10 11">CA54</strain>
    </source>
</reference>
<keyword evidence="2" id="KW-0547">Nucleotide-binding</keyword>
<comment type="caution">
    <text evidence="10">The sequence shown here is derived from an EMBL/GenBank/DDBJ whole genome shotgun (WGS) entry which is preliminary data.</text>
</comment>
<feature type="domain" description="Protein kinase" evidence="9">
    <location>
        <begin position="180"/>
        <end position="474"/>
    </location>
</feature>
<dbReference type="Gene3D" id="3.30.200.20">
    <property type="entry name" value="Phosphorylase Kinase, domain 1"/>
    <property type="match status" value="1"/>
</dbReference>
<dbReference type="Pfam" id="PF13181">
    <property type="entry name" value="TPR_8"/>
    <property type="match status" value="1"/>
</dbReference>
<dbReference type="GO" id="GO:0004674">
    <property type="term" value="F:protein serine/threonine kinase activity"/>
    <property type="evidence" value="ECO:0007669"/>
    <property type="project" value="UniProtKB-EC"/>
</dbReference>
<dbReference type="SUPFAM" id="SSF48452">
    <property type="entry name" value="TPR-like"/>
    <property type="match status" value="2"/>
</dbReference>
<keyword evidence="8" id="KW-0812">Transmembrane</keyword>
<dbReference type="OrthoDB" id="6111975at2"/>
<evidence type="ECO:0000256" key="4">
    <source>
        <dbReference type="ARBA" id="ARBA00022840"/>
    </source>
</evidence>
<dbReference type="GO" id="GO:0005524">
    <property type="term" value="F:ATP binding"/>
    <property type="evidence" value="ECO:0007669"/>
    <property type="project" value="UniProtKB-KW"/>
</dbReference>
<gene>
    <name evidence="10" type="primary">pknD_1</name>
    <name evidence="10" type="ORF">CA54_05560</name>
</gene>
<evidence type="ECO:0000256" key="6">
    <source>
        <dbReference type="PROSITE-ProRule" id="PRU00339"/>
    </source>
</evidence>
<feature type="region of interest" description="Disordered" evidence="7">
    <location>
        <begin position="348"/>
        <end position="373"/>
    </location>
</feature>
<keyword evidence="1 10" id="KW-0808">Transferase</keyword>
<evidence type="ECO:0000256" key="2">
    <source>
        <dbReference type="ARBA" id="ARBA00022741"/>
    </source>
</evidence>
<dbReference type="Proteomes" id="UP000320735">
    <property type="component" value="Unassembled WGS sequence"/>
</dbReference>
<dbReference type="Pfam" id="PF14559">
    <property type="entry name" value="TPR_19"/>
    <property type="match status" value="1"/>
</dbReference>
<evidence type="ECO:0000256" key="1">
    <source>
        <dbReference type="ARBA" id="ARBA00022679"/>
    </source>
</evidence>
<dbReference type="Gene3D" id="1.10.510.10">
    <property type="entry name" value="Transferase(Phosphotransferase) domain 1"/>
    <property type="match status" value="1"/>
</dbReference>
<keyword evidence="6" id="KW-0802">TPR repeat</keyword>
<evidence type="ECO:0000313" key="10">
    <source>
        <dbReference type="EMBL" id="TWU11747.1"/>
    </source>
</evidence>
<dbReference type="PROSITE" id="PS00108">
    <property type="entry name" value="PROTEIN_KINASE_ST"/>
    <property type="match status" value="1"/>
</dbReference>
<name>A0A5C6BJ92_9PLAN</name>
<dbReference type="Gene3D" id="2.60.120.260">
    <property type="entry name" value="Galactose-binding domain-like"/>
    <property type="match status" value="1"/>
</dbReference>
<dbReference type="SUPFAM" id="SSF49785">
    <property type="entry name" value="Galactose-binding domain-like"/>
    <property type="match status" value="1"/>
</dbReference>
<feature type="compositionally biased region" description="Polar residues" evidence="7">
    <location>
        <begin position="146"/>
        <end position="160"/>
    </location>
</feature>
<dbReference type="PROSITE" id="PS50005">
    <property type="entry name" value="TPR"/>
    <property type="match status" value="2"/>
</dbReference>
<keyword evidence="4" id="KW-0067">ATP-binding</keyword>
<dbReference type="PROSITE" id="PS50011">
    <property type="entry name" value="PROTEIN_KINASE_DOM"/>
    <property type="match status" value="1"/>
</dbReference>
<dbReference type="InterPro" id="IPR011990">
    <property type="entry name" value="TPR-like_helical_dom_sf"/>
</dbReference>
<dbReference type="InterPro" id="IPR000719">
    <property type="entry name" value="Prot_kinase_dom"/>
</dbReference>
<evidence type="ECO:0000256" key="5">
    <source>
        <dbReference type="ARBA" id="ARBA00023170"/>
    </source>
</evidence>
<accession>A0A5C6BJ92</accession>
<dbReference type="InterPro" id="IPR011009">
    <property type="entry name" value="Kinase-like_dom_sf"/>
</dbReference>
<evidence type="ECO:0000256" key="3">
    <source>
        <dbReference type="ARBA" id="ARBA00022777"/>
    </source>
</evidence>
<dbReference type="InterPro" id="IPR008271">
    <property type="entry name" value="Ser/Thr_kinase_AS"/>
</dbReference>
<dbReference type="Pfam" id="PF00069">
    <property type="entry name" value="Pkinase"/>
    <property type="match status" value="1"/>
</dbReference>
<dbReference type="PANTHER" id="PTHR43289:SF6">
    <property type="entry name" value="SERINE_THREONINE-PROTEIN KINASE NEKL-3"/>
    <property type="match status" value="1"/>
</dbReference>
<dbReference type="Gene3D" id="1.25.40.10">
    <property type="entry name" value="Tetratricopeptide repeat domain"/>
    <property type="match status" value="2"/>
</dbReference>
<feature type="repeat" description="TPR" evidence="6">
    <location>
        <begin position="961"/>
        <end position="994"/>
    </location>
</feature>
<keyword evidence="8" id="KW-0472">Membrane</keyword>
<sequence length="1259" mass="138436">MARYFARCESNPVDNGQTPHSDLVENLVFRFETAWQGGEPPGINDFLPETADDRWGVLVELVHVDLEFRLKSDNDIRVERYFDQFPEWADHADDAVDLIAAEYDLRARNDSPPSLDEYRGRFPRLWDRLLDRLTATYCAAGETLRGSHSQSGNDGDQTQIYGAAGNPEDAPSGNRGGFRYRIISNHASGGLGDVFLAHDGEVSREVALKQLKSQFADDPDSQARFLREAEITGGLEHPGIVPVYGMGAYGDGRPYYAMRFVRGGSFKAAIEQYQEIAGVRELDSLRTLKLRKLLARFIEVCHAIDYAHSRGVVHRDIKPANIMLGKYGETLVVDWGLAKPIGRVETSSSTDEVTLRPQSGSGSSATQMGSAVGTPAYMSPEQAAGQVDSLGPATDIFSLGATLYHLLTGQSPQTSLDLPVVLSRATRGEFRVPHEVCDDVPAGLEAICLKAMALRPEDRYRTAGAIAADIENWLADEPVAAHREPWKDRARRWMRRHRTIVSSGVVAGVLLITTTIAGLFAWDQARQEARFRSDRVQSAVLTADESAIAELRGDRFSAAVAILDTALDQLKSQPQLTDLRSRIEHRREHVQRLVDFYRLAAQAEELAVFENDATATIASQSALDALKIFDHADWWAHLPDEELSAQQADRLCQTIYDQLLLLALLKGKSILLNILSPASVEESRQLLDIAELAERFRRAESITALQACANLRLGRGLVFPDVMSLRPESAADNNAVGIMTWSMSQNPVMRNLVLAGRSFDGDLMEVARGFLVRAAALDPDRFLTMFTLGFVCRQLGDYAAAQQAFNQCIVLRPDDCLAYCIRAETYLAEAADTGDQQHKTTLWHAALVDAEKARDLAPMTHYVHWYRGLVLRDMEQTPEAVAAFIEAVRLGKPAVRDLSRVLNKNRESVQEARAYANQLLDVEPDNADYRMLLATAEWSLGNDSAAADAAESVLTKQPNRAAALAIRGAAAMHSGNRKAAISDFRAALDIDPTNYEAAMGLGRSLASSKEYSAALAAFDRGNSIAKTDWQLAEAELGRCEVFTRMTRFSDAAHALRAALASDASCDLEKVAQLAAEYKATAVTEIIDSRRASKFGEKTTRRRFPVLPFLNGGFELGLSAYWGQAEAGKPIWWNRGGCRSVAEVSRDDRHSGELSLRIHHTSPAAEGVIAETSQIVPATPDARYRISLWAKADGLAVNGAYVVVGSAINVPHVALPAGTYGWQQVTGEFTANGDQVRLRIVSRDVGDVWLDDIRVELAEE</sequence>
<dbReference type="SUPFAM" id="SSF56112">
    <property type="entry name" value="Protein kinase-like (PK-like)"/>
    <property type="match status" value="1"/>
</dbReference>
<feature type="repeat" description="TPR" evidence="6">
    <location>
        <begin position="782"/>
        <end position="815"/>
    </location>
</feature>
<protein>
    <submittedName>
        <fullName evidence="10">Serine/threonine-protein kinase PknD</fullName>
        <ecNumber evidence="10">2.7.11.1</ecNumber>
    </submittedName>
</protein>
<keyword evidence="11" id="KW-1185">Reference proteome</keyword>
<feature type="region of interest" description="Disordered" evidence="7">
    <location>
        <begin position="144"/>
        <end position="176"/>
    </location>
</feature>
<evidence type="ECO:0000256" key="7">
    <source>
        <dbReference type="SAM" id="MobiDB-lite"/>
    </source>
</evidence>
<dbReference type="InterPro" id="IPR019734">
    <property type="entry name" value="TPR_rpt"/>
</dbReference>
<dbReference type="InterPro" id="IPR008979">
    <property type="entry name" value="Galactose-bd-like_sf"/>
</dbReference>
<dbReference type="SMART" id="SM00220">
    <property type="entry name" value="S_TKc"/>
    <property type="match status" value="1"/>
</dbReference>
<dbReference type="AlphaFoldDB" id="A0A5C6BJ92"/>
<keyword evidence="3 10" id="KW-0418">Kinase</keyword>
<evidence type="ECO:0000259" key="9">
    <source>
        <dbReference type="PROSITE" id="PS50011"/>
    </source>
</evidence>
<dbReference type="EMBL" id="SJPP01000001">
    <property type="protein sequence ID" value="TWU11747.1"/>
    <property type="molecule type" value="Genomic_DNA"/>
</dbReference>